<protein>
    <recommendedName>
        <fullName evidence="3">P-type ATPase C-terminal domain-containing protein</fullName>
    </recommendedName>
</protein>
<feature type="transmembrane region" description="Helical" evidence="2">
    <location>
        <begin position="31"/>
        <end position="50"/>
    </location>
</feature>
<sequence length="302" mass="33214">MVSAAVAFLPPLMMGESGLSFPNETGGDLPTLGFTGMSILALSVNLRLLLEAHNVTWIEAGAYMLMLMALILTMLMVSYTYSVVGVFSCTSLPQLNWCSYYGIMPKLWPQGTYWLTVTLSVLVVLFPRFLKKALNSSVEVSPAQQAIAAAKKHAKELAVADRQRSLRRLRTSRLHLGTARLSSMGRLMGRGSSDKDKGGYTTPRDDDDTTQGVTLRDAKGVISKPGSRANLMKKQSTADGLKETSFNFDVHEKSAKFIFGQSQKATARWSLDDYVPVEKADALLVREGSDVSYTEQRFHESI</sequence>
<feature type="region of interest" description="Disordered" evidence="1">
    <location>
        <begin position="185"/>
        <end position="213"/>
    </location>
</feature>
<proteinExistence type="predicted"/>
<accession>A0A7S3AIA3</accession>
<keyword evidence="2" id="KW-0472">Membrane</keyword>
<evidence type="ECO:0000256" key="1">
    <source>
        <dbReference type="SAM" id="MobiDB-lite"/>
    </source>
</evidence>
<evidence type="ECO:0000259" key="3">
    <source>
        <dbReference type="Pfam" id="PF16212"/>
    </source>
</evidence>
<evidence type="ECO:0000256" key="2">
    <source>
        <dbReference type="SAM" id="Phobius"/>
    </source>
</evidence>
<dbReference type="Pfam" id="PF16212">
    <property type="entry name" value="PhoLip_ATPase_C"/>
    <property type="match status" value="1"/>
</dbReference>
<evidence type="ECO:0000313" key="4">
    <source>
        <dbReference type="EMBL" id="CAE0104866.1"/>
    </source>
</evidence>
<feature type="transmembrane region" description="Helical" evidence="2">
    <location>
        <begin position="107"/>
        <end position="126"/>
    </location>
</feature>
<keyword evidence="2" id="KW-1133">Transmembrane helix</keyword>
<reference evidence="4" key="1">
    <citation type="submission" date="2021-01" db="EMBL/GenBank/DDBJ databases">
        <authorList>
            <person name="Corre E."/>
            <person name="Pelletier E."/>
            <person name="Niang G."/>
            <person name="Scheremetjew M."/>
            <person name="Finn R."/>
            <person name="Kale V."/>
            <person name="Holt S."/>
            <person name="Cochrane G."/>
            <person name="Meng A."/>
            <person name="Brown T."/>
            <person name="Cohen L."/>
        </authorList>
    </citation>
    <scope>NUCLEOTIDE SEQUENCE</scope>
    <source>
        <strain evidence="4">CCMP281</strain>
    </source>
</reference>
<dbReference type="EMBL" id="HBHX01009940">
    <property type="protein sequence ID" value="CAE0104866.1"/>
    <property type="molecule type" value="Transcribed_RNA"/>
</dbReference>
<feature type="domain" description="P-type ATPase C-terminal" evidence="3">
    <location>
        <begin position="3"/>
        <end position="137"/>
    </location>
</feature>
<keyword evidence="2" id="KW-0812">Transmembrane</keyword>
<dbReference type="InterPro" id="IPR032630">
    <property type="entry name" value="P_typ_ATPase_c"/>
</dbReference>
<gene>
    <name evidence="4" type="ORF">HERI1096_LOCUS5524</name>
</gene>
<organism evidence="4">
    <name type="scientific">Haptolina ericina</name>
    <dbReference type="NCBI Taxonomy" id="156174"/>
    <lineage>
        <taxon>Eukaryota</taxon>
        <taxon>Haptista</taxon>
        <taxon>Haptophyta</taxon>
        <taxon>Prymnesiophyceae</taxon>
        <taxon>Prymnesiales</taxon>
        <taxon>Prymnesiaceae</taxon>
        <taxon>Haptolina</taxon>
    </lineage>
</organism>
<dbReference type="AlphaFoldDB" id="A0A7S3AIA3"/>
<name>A0A7S3AIA3_9EUKA</name>
<feature type="transmembrane region" description="Helical" evidence="2">
    <location>
        <begin position="62"/>
        <end position="87"/>
    </location>
</feature>